<dbReference type="PANTHER" id="PTHR43300">
    <property type="entry name" value="ACETYLTRANSFERASE"/>
    <property type="match status" value="1"/>
</dbReference>
<keyword evidence="4" id="KW-1185">Reference proteome</keyword>
<dbReference type="SUPFAM" id="SSF51161">
    <property type="entry name" value="Trimeric LpxA-like enzymes"/>
    <property type="match status" value="1"/>
</dbReference>
<dbReference type="Gene3D" id="2.160.10.10">
    <property type="entry name" value="Hexapeptide repeat proteins"/>
    <property type="match status" value="1"/>
</dbReference>
<dbReference type="AlphaFoldDB" id="A0A1I0X7W1"/>
<keyword evidence="1 3" id="KW-0808">Transferase</keyword>
<organism evidence="3 4">
    <name type="scientific">Clostridium frigidicarnis</name>
    <dbReference type="NCBI Taxonomy" id="84698"/>
    <lineage>
        <taxon>Bacteria</taxon>
        <taxon>Bacillati</taxon>
        <taxon>Bacillota</taxon>
        <taxon>Clostridia</taxon>
        <taxon>Eubacteriales</taxon>
        <taxon>Clostridiaceae</taxon>
        <taxon>Clostridium</taxon>
    </lineage>
</organism>
<dbReference type="InterPro" id="IPR018357">
    <property type="entry name" value="Hexapep_transf_CS"/>
</dbReference>
<accession>A0A1I0X7W1</accession>
<evidence type="ECO:0000256" key="1">
    <source>
        <dbReference type="ARBA" id="ARBA00022679"/>
    </source>
</evidence>
<keyword evidence="2" id="KW-0677">Repeat</keyword>
<reference evidence="3 4" key="1">
    <citation type="submission" date="2016-10" db="EMBL/GenBank/DDBJ databases">
        <authorList>
            <person name="de Groot N.N."/>
        </authorList>
    </citation>
    <scope>NUCLEOTIDE SEQUENCE [LARGE SCALE GENOMIC DNA]</scope>
    <source>
        <strain evidence="3 4">DSM 12271</strain>
    </source>
</reference>
<dbReference type="PANTHER" id="PTHR43300:SF4">
    <property type="entry name" value="ACYL-[ACYL-CARRIER-PROTEIN]--UDP-N-ACETYLGLUCOSAMINE O-ACYLTRANSFERASE"/>
    <property type="match status" value="1"/>
</dbReference>
<protein>
    <submittedName>
        <fullName evidence="3">Sugar O-acyltransferase, sialic acid O-acetyltransferase NeuD family</fullName>
    </submittedName>
</protein>
<gene>
    <name evidence="3" type="ORF">SAMN04488528_1007135</name>
</gene>
<dbReference type="EMBL" id="FOKI01000007">
    <property type="protein sequence ID" value="SFA97011.1"/>
    <property type="molecule type" value="Genomic_DNA"/>
</dbReference>
<sequence>MIGTKQSNELKEEYIVIIGDGEFAEIAYEYFTHDSSYEVVAFAVEKEYMTKESLFDLPVIPLEEIEKLYPNDKYKVFTAITFTKLNRVRTRLYNDVKAKGYKFVSYVSSNAFVWRNAKIGENTFIFENNVIQYNVNIGNNVVMWSGNHVGHRASIGDNCFISSHVVISGYCKVMENCFLGVNSTLVDTITIAKDTLVGAGSVIAKDILEEGNIYVGSPGKSINKTVYEKFKI</sequence>
<dbReference type="RefSeq" id="WP_090039852.1">
    <property type="nucleotide sequence ID" value="NZ_FOKI01000007.1"/>
</dbReference>
<dbReference type="Pfam" id="PF00132">
    <property type="entry name" value="Hexapep"/>
    <property type="match status" value="1"/>
</dbReference>
<dbReference type="Proteomes" id="UP000198619">
    <property type="component" value="Unassembled WGS sequence"/>
</dbReference>
<evidence type="ECO:0000256" key="2">
    <source>
        <dbReference type="ARBA" id="ARBA00022737"/>
    </source>
</evidence>
<evidence type="ECO:0000313" key="3">
    <source>
        <dbReference type="EMBL" id="SFA97011.1"/>
    </source>
</evidence>
<dbReference type="InterPro" id="IPR050179">
    <property type="entry name" value="Trans_hexapeptide_repeat"/>
</dbReference>
<dbReference type="CDD" id="cd03360">
    <property type="entry name" value="LbH_AT_putative"/>
    <property type="match status" value="1"/>
</dbReference>
<dbReference type="GO" id="GO:0016746">
    <property type="term" value="F:acyltransferase activity"/>
    <property type="evidence" value="ECO:0007669"/>
    <property type="project" value="UniProtKB-KW"/>
</dbReference>
<dbReference type="InterPro" id="IPR001451">
    <property type="entry name" value="Hexapep"/>
</dbReference>
<dbReference type="NCBIfam" id="TIGR03570">
    <property type="entry name" value="NeuD_NnaD"/>
    <property type="match status" value="1"/>
</dbReference>
<dbReference type="PROSITE" id="PS00101">
    <property type="entry name" value="HEXAPEP_TRANSFERASES"/>
    <property type="match status" value="1"/>
</dbReference>
<dbReference type="STRING" id="84698.SAMN04488528_1007135"/>
<keyword evidence="3" id="KW-0012">Acyltransferase</keyword>
<evidence type="ECO:0000313" key="4">
    <source>
        <dbReference type="Proteomes" id="UP000198619"/>
    </source>
</evidence>
<name>A0A1I0X7W1_9CLOT</name>
<dbReference type="InterPro" id="IPR011004">
    <property type="entry name" value="Trimer_LpxA-like_sf"/>
</dbReference>
<dbReference type="Gene3D" id="3.40.50.20">
    <property type="match status" value="1"/>
</dbReference>
<dbReference type="InterPro" id="IPR020019">
    <property type="entry name" value="AcTrfase_PglD-like"/>
</dbReference>
<dbReference type="OrthoDB" id="9801456at2"/>
<proteinExistence type="predicted"/>